<gene>
    <name evidence="7" type="ORF">SAMN05878503_11146</name>
</gene>
<evidence type="ECO:0000256" key="2">
    <source>
        <dbReference type="ARBA" id="ARBA00022531"/>
    </source>
</evidence>
<comment type="function">
    <text evidence="1 5">Required for bacteriochlorophyll biosynthesis. Directly involved in the assembly of both the B875 and B800-850 pigment-protein complexes.</text>
</comment>
<accession>A0A285CWL4</accession>
<name>A0A285CWL4_9RHOB</name>
<evidence type="ECO:0000256" key="6">
    <source>
        <dbReference type="SAM" id="Phobius"/>
    </source>
</evidence>
<dbReference type="RefSeq" id="WP_097030929.1">
    <property type="nucleotide sequence ID" value="NZ_OAOQ01000011.1"/>
</dbReference>
<comment type="similarity">
    <text evidence="5">Belongs to the pufQ family.</text>
</comment>
<dbReference type="PIRSF" id="PIRSF005825">
    <property type="entry name" value="PufQ"/>
    <property type="match status" value="1"/>
</dbReference>
<feature type="transmembrane region" description="Helical" evidence="6">
    <location>
        <begin position="25"/>
        <end position="49"/>
    </location>
</feature>
<evidence type="ECO:0000313" key="7">
    <source>
        <dbReference type="EMBL" id="SNX71947.1"/>
    </source>
</evidence>
<dbReference type="AlphaFoldDB" id="A0A285CWL4"/>
<reference evidence="8" key="1">
    <citation type="submission" date="2017-08" db="EMBL/GenBank/DDBJ databases">
        <authorList>
            <person name="Varghese N."/>
            <person name="Submissions S."/>
        </authorList>
    </citation>
    <scope>NUCLEOTIDE SEQUENCE [LARGE SCALE GENOMIC DNA]</scope>
    <source>
        <strain evidence="8">JA234</strain>
    </source>
</reference>
<keyword evidence="2 5" id="KW-0602">Photosynthesis</keyword>
<evidence type="ECO:0000256" key="3">
    <source>
        <dbReference type="ARBA" id="ARBA00023171"/>
    </source>
</evidence>
<dbReference type="InterPro" id="IPR008800">
    <property type="entry name" value="PufQ_cyt-su"/>
</dbReference>
<evidence type="ECO:0000313" key="8">
    <source>
        <dbReference type="Proteomes" id="UP000219467"/>
    </source>
</evidence>
<keyword evidence="6" id="KW-0472">Membrane</keyword>
<dbReference type="GO" id="GO:0030494">
    <property type="term" value="P:bacteriochlorophyll biosynthetic process"/>
    <property type="evidence" value="ECO:0007669"/>
    <property type="project" value="UniProtKB-KW"/>
</dbReference>
<proteinExistence type="inferred from homology"/>
<evidence type="ECO:0000256" key="1">
    <source>
        <dbReference type="ARBA" id="ARBA00003128"/>
    </source>
</evidence>
<keyword evidence="6" id="KW-0812">Transmembrane</keyword>
<keyword evidence="6" id="KW-1133">Transmembrane helix</keyword>
<keyword evidence="3 5" id="KW-0149">Chlorophyll biosynthesis</keyword>
<sequence length="77" mass="8582">MSDHAVNTPDHAARAHGHRAPRAEFYVYFAVILMGALPLAFVGWVISAIRHQRLPKRGPFASAWFDAKAITPLIFRA</sequence>
<dbReference type="GO" id="GO:0015979">
    <property type="term" value="P:photosynthesis"/>
    <property type="evidence" value="ECO:0007669"/>
    <property type="project" value="UniProtKB-KW"/>
</dbReference>
<evidence type="ECO:0000256" key="5">
    <source>
        <dbReference type="PIRNR" id="PIRNR005825"/>
    </source>
</evidence>
<keyword evidence="8" id="KW-1185">Reference proteome</keyword>
<keyword evidence="4 5" id="KW-0077">Bacteriochlorophyll biosynthesis</keyword>
<dbReference type="EMBL" id="OAOQ01000011">
    <property type="protein sequence ID" value="SNX71947.1"/>
    <property type="molecule type" value="Genomic_DNA"/>
</dbReference>
<organism evidence="7 8">
    <name type="scientific">Cereibacter ovatus</name>
    <dbReference type="NCBI Taxonomy" id="439529"/>
    <lineage>
        <taxon>Bacteria</taxon>
        <taxon>Pseudomonadati</taxon>
        <taxon>Pseudomonadota</taxon>
        <taxon>Alphaproteobacteria</taxon>
        <taxon>Rhodobacterales</taxon>
        <taxon>Paracoccaceae</taxon>
        <taxon>Cereibacter</taxon>
    </lineage>
</organism>
<dbReference type="OrthoDB" id="7872505at2"/>
<dbReference type="Pfam" id="PF05398">
    <property type="entry name" value="PufQ"/>
    <property type="match status" value="1"/>
</dbReference>
<protein>
    <recommendedName>
        <fullName evidence="5">Protein pufQ</fullName>
    </recommendedName>
</protein>
<dbReference type="Proteomes" id="UP000219467">
    <property type="component" value="Unassembled WGS sequence"/>
</dbReference>
<evidence type="ECO:0000256" key="4">
    <source>
        <dbReference type="ARBA" id="ARBA00023181"/>
    </source>
</evidence>